<reference evidence="3" key="1">
    <citation type="submission" date="2018-06" db="EMBL/GenBank/DDBJ databases">
        <title>Genome assembly of Danube salmon.</title>
        <authorList>
            <person name="Macqueen D.J."/>
            <person name="Gundappa M.K."/>
        </authorList>
    </citation>
    <scope>NUCLEOTIDE SEQUENCE [LARGE SCALE GENOMIC DNA]</scope>
</reference>
<evidence type="ECO:0000313" key="3">
    <source>
        <dbReference type="Proteomes" id="UP000314982"/>
    </source>
</evidence>
<dbReference type="PANTHER" id="PTHR28674:SF1">
    <property type="entry name" value="NOP PROTEIN CHAPERONE 1"/>
    <property type="match status" value="1"/>
</dbReference>
<reference evidence="2" key="3">
    <citation type="submission" date="2025-09" db="UniProtKB">
        <authorList>
            <consortium name="Ensembl"/>
        </authorList>
    </citation>
    <scope>IDENTIFICATION</scope>
</reference>
<evidence type="ECO:0000313" key="2">
    <source>
        <dbReference type="Ensembl" id="ENSHHUP00000080253.1"/>
    </source>
</evidence>
<dbReference type="GeneTree" id="ENSGT00940000165155"/>
<dbReference type="InterPro" id="IPR027921">
    <property type="entry name" value="NOPCHAP1"/>
</dbReference>
<sequence length="168" mass="18845">MLKQNHHTTTRMELRLNNKKTSSQDLLACGNGGGLHDKLLLKSKGPKAGSSLQTERVPRSSVLDRLQNFLPQMAQANEKLKLQMEQAPEGHYDIERVEESGKVIEMDVSLVELSSSDSDSDRESSQDNNANSDSEEESELTEENLKLPGNSQRQKKKVNIQVLEKQED</sequence>
<proteinExistence type="predicted"/>
<reference evidence="2" key="2">
    <citation type="submission" date="2025-08" db="UniProtKB">
        <authorList>
            <consortium name="Ensembl"/>
        </authorList>
    </citation>
    <scope>IDENTIFICATION</scope>
</reference>
<accession>A0A4W5R2S4</accession>
<dbReference type="GO" id="GO:0000492">
    <property type="term" value="P:box C/D snoRNP assembly"/>
    <property type="evidence" value="ECO:0007669"/>
    <property type="project" value="InterPro"/>
</dbReference>
<dbReference type="Proteomes" id="UP000314982">
    <property type="component" value="Unassembled WGS sequence"/>
</dbReference>
<dbReference type="PANTHER" id="PTHR28674">
    <property type="entry name" value="SIMILAR TO DNA SEGMENT, CHR 10, WAYNE STATE UNIVERSITY 102,-EXPRESSED"/>
    <property type="match status" value="1"/>
</dbReference>
<keyword evidence="3" id="KW-1185">Reference proteome</keyword>
<dbReference type="AlphaFoldDB" id="A0A4W5R2S4"/>
<dbReference type="STRING" id="62062.ENSHHUP00000080253"/>
<evidence type="ECO:0000256" key="1">
    <source>
        <dbReference type="SAM" id="MobiDB-lite"/>
    </source>
</evidence>
<dbReference type="Ensembl" id="ENSHHUT00000082822.1">
    <property type="protein sequence ID" value="ENSHHUP00000080253.1"/>
    <property type="gene ID" value="ENSHHUG00000046728.1"/>
</dbReference>
<feature type="compositionally biased region" description="Acidic residues" evidence="1">
    <location>
        <begin position="133"/>
        <end position="142"/>
    </location>
</feature>
<feature type="region of interest" description="Disordered" evidence="1">
    <location>
        <begin position="109"/>
        <end position="168"/>
    </location>
</feature>
<dbReference type="Pfam" id="PF15370">
    <property type="entry name" value="NOPCHAP1"/>
    <property type="match status" value="1"/>
</dbReference>
<dbReference type="GO" id="GO:0062064">
    <property type="term" value="F:box C/D methylation guide snoRNP complex binding"/>
    <property type="evidence" value="ECO:0007669"/>
    <property type="project" value="TreeGrafter"/>
</dbReference>
<protein>
    <submittedName>
        <fullName evidence="2">NOP protein chaperone 1</fullName>
    </submittedName>
</protein>
<name>A0A4W5R2S4_9TELE</name>
<organism evidence="2 3">
    <name type="scientific">Hucho hucho</name>
    <name type="common">huchen</name>
    <dbReference type="NCBI Taxonomy" id="62062"/>
    <lineage>
        <taxon>Eukaryota</taxon>
        <taxon>Metazoa</taxon>
        <taxon>Chordata</taxon>
        <taxon>Craniata</taxon>
        <taxon>Vertebrata</taxon>
        <taxon>Euteleostomi</taxon>
        <taxon>Actinopterygii</taxon>
        <taxon>Neopterygii</taxon>
        <taxon>Teleostei</taxon>
        <taxon>Protacanthopterygii</taxon>
        <taxon>Salmoniformes</taxon>
        <taxon>Salmonidae</taxon>
        <taxon>Salmoninae</taxon>
        <taxon>Hucho</taxon>
    </lineage>
</organism>